<dbReference type="GO" id="GO:0005737">
    <property type="term" value="C:cytoplasm"/>
    <property type="evidence" value="ECO:0007669"/>
    <property type="project" value="TreeGrafter"/>
</dbReference>
<proteinExistence type="predicted"/>
<dbReference type="PANTHER" id="PTHR45982:SF1">
    <property type="entry name" value="REGULATOR OF CHROMOSOME CONDENSATION"/>
    <property type="match status" value="1"/>
</dbReference>
<dbReference type="Gene3D" id="2.130.10.30">
    <property type="entry name" value="Regulator of chromosome condensation 1/beta-lactamase-inhibitor protein II"/>
    <property type="match status" value="1"/>
</dbReference>
<sequence length="560" mass="58667">MPPRRSTRAASIKPASGAVEKPVAKPASKAVPKPASKAVPKPTRGAKRPASPENDPPPPAKRSRAPPKVIENGVNGVASRTSSVNEKETEKVVVVPRKPAGRPRAPRHVAAGPPAVPLPTPPEHTRPAAQLFVWGAGNFGQFGMGPDALGDFEKPKRNPWIENAIEEGKFGEEGAGLEAIAAGGLHTLLIDEKGTVWSCGVNDDAALGRITNNVPNPDKEGEFLDIDTLTSQPYPLQTLVDEGFRAVRIAAGDSISAALSDQGDLRVWGSFRGVEGLLGFSSGHKHQVLPAPILDLKAKPGADVEKFSAVVAGNNHLLVLTSSGGLYAWGAGEQGQLGRRVLERRKIHGTVPEKIVLGTRTHKAVLVGAGAYTSFAVDDKGEVWAWGLNNMGQTGTGYRGNQHSEVSLPKRVVGISKEELGGIEHVVQIAGGEHHTLFLTSAGKVYACGRADGGQLGLGPNDEAFEDAAFPDMLETPALVTFPDEDDPIVHIAAGLRNNLAVSQGGALFCWGSGPQGELGAGEDEVKTPKAIVRKEGGSWASVVASCGGQHSMALLRKKS</sequence>
<dbReference type="InterPro" id="IPR000408">
    <property type="entry name" value="Reg_chr_condens"/>
</dbReference>
<protein>
    <recommendedName>
        <fullName evidence="5">RCC1-like domain-containing protein</fullName>
    </recommendedName>
</protein>
<evidence type="ECO:0000313" key="6">
    <source>
        <dbReference type="EMBL" id="THH30681.1"/>
    </source>
</evidence>
<dbReference type="OrthoDB" id="61110at2759"/>
<keyword evidence="7" id="KW-1185">Reference proteome</keyword>
<accession>A0A4S4MZ51</accession>
<dbReference type="InterPro" id="IPR058923">
    <property type="entry name" value="RCC1-like_dom"/>
</dbReference>
<feature type="region of interest" description="Disordered" evidence="4">
    <location>
        <begin position="1"/>
        <end position="92"/>
    </location>
</feature>
<feature type="domain" description="RCC1-like" evidence="5">
    <location>
        <begin position="130"/>
        <end position="554"/>
    </location>
</feature>
<dbReference type="SUPFAM" id="SSF50985">
    <property type="entry name" value="RCC1/BLIP-II"/>
    <property type="match status" value="1"/>
</dbReference>
<evidence type="ECO:0000256" key="3">
    <source>
        <dbReference type="PROSITE-ProRule" id="PRU00235"/>
    </source>
</evidence>
<name>A0A4S4MZ51_9APHY</name>
<dbReference type="AlphaFoldDB" id="A0A4S4MZ51"/>
<feature type="repeat" description="RCC1" evidence="3">
    <location>
        <begin position="443"/>
        <end position="505"/>
    </location>
</feature>
<gene>
    <name evidence="6" type="ORF">EUX98_g3490</name>
</gene>
<evidence type="ECO:0000256" key="1">
    <source>
        <dbReference type="ARBA" id="ARBA00022658"/>
    </source>
</evidence>
<evidence type="ECO:0000313" key="7">
    <source>
        <dbReference type="Proteomes" id="UP000308730"/>
    </source>
</evidence>
<dbReference type="GO" id="GO:0005085">
    <property type="term" value="F:guanyl-nucleotide exchange factor activity"/>
    <property type="evidence" value="ECO:0007669"/>
    <property type="project" value="TreeGrafter"/>
</dbReference>
<feature type="repeat" description="RCC1" evidence="3">
    <location>
        <begin position="324"/>
        <end position="380"/>
    </location>
</feature>
<dbReference type="Pfam" id="PF25390">
    <property type="entry name" value="WD40_RLD"/>
    <property type="match status" value="1"/>
</dbReference>
<feature type="compositionally biased region" description="Low complexity" evidence="4">
    <location>
        <begin position="18"/>
        <end position="42"/>
    </location>
</feature>
<dbReference type="InterPro" id="IPR051553">
    <property type="entry name" value="Ran_GTPase-activating"/>
</dbReference>
<dbReference type="Proteomes" id="UP000308730">
    <property type="component" value="Unassembled WGS sequence"/>
</dbReference>
<feature type="repeat" description="RCC1" evidence="3">
    <location>
        <begin position="263"/>
        <end position="323"/>
    </location>
</feature>
<dbReference type="InterPro" id="IPR009091">
    <property type="entry name" value="RCC1/BLIP-II"/>
</dbReference>
<dbReference type="PRINTS" id="PR00633">
    <property type="entry name" value="RCCNDNSATION"/>
</dbReference>
<dbReference type="PROSITE" id="PS00625">
    <property type="entry name" value="RCC1_1"/>
    <property type="match status" value="1"/>
</dbReference>
<dbReference type="PROSITE" id="PS50012">
    <property type="entry name" value="RCC1_3"/>
    <property type="match status" value="7"/>
</dbReference>
<keyword evidence="2" id="KW-0677">Repeat</keyword>
<comment type="caution">
    <text evidence="6">The sequence shown here is derived from an EMBL/GenBank/DDBJ whole genome shotgun (WGS) entry which is preliminary data.</text>
</comment>
<feature type="repeat" description="RCC1" evidence="3">
    <location>
        <begin position="194"/>
        <end position="262"/>
    </location>
</feature>
<dbReference type="EMBL" id="SGPM01000071">
    <property type="protein sequence ID" value="THH30681.1"/>
    <property type="molecule type" value="Genomic_DNA"/>
</dbReference>
<dbReference type="PANTHER" id="PTHR45982">
    <property type="entry name" value="REGULATOR OF CHROMOSOME CONDENSATION"/>
    <property type="match status" value="1"/>
</dbReference>
<feature type="repeat" description="RCC1" evidence="3">
    <location>
        <begin position="129"/>
        <end position="193"/>
    </location>
</feature>
<evidence type="ECO:0000256" key="4">
    <source>
        <dbReference type="SAM" id="MobiDB-lite"/>
    </source>
</evidence>
<keyword evidence="1" id="KW-0344">Guanine-nucleotide releasing factor</keyword>
<reference evidence="6 7" key="1">
    <citation type="submission" date="2019-02" db="EMBL/GenBank/DDBJ databases">
        <title>Genome sequencing of the rare red list fungi Antrodiella citrinella (Flaviporus citrinellus).</title>
        <authorList>
            <person name="Buettner E."/>
            <person name="Kellner H."/>
        </authorList>
    </citation>
    <scope>NUCLEOTIDE SEQUENCE [LARGE SCALE GENOMIC DNA]</scope>
    <source>
        <strain evidence="6 7">DSM 108506</strain>
    </source>
</reference>
<organism evidence="6 7">
    <name type="scientific">Antrodiella citrinella</name>
    <dbReference type="NCBI Taxonomy" id="2447956"/>
    <lineage>
        <taxon>Eukaryota</taxon>
        <taxon>Fungi</taxon>
        <taxon>Dikarya</taxon>
        <taxon>Basidiomycota</taxon>
        <taxon>Agaricomycotina</taxon>
        <taxon>Agaricomycetes</taxon>
        <taxon>Polyporales</taxon>
        <taxon>Steccherinaceae</taxon>
        <taxon>Antrodiella</taxon>
    </lineage>
</organism>
<feature type="repeat" description="RCC1" evidence="3">
    <location>
        <begin position="506"/>
        <end position="558"/>
    </location>
</feature>
<evidence type="ECO:0000256" key="2">
    <source>
        <dbReference type="ARBA" id="ARBA00022737"/>
    </source>
</evidence>
<dbReference type="PROSITE" id="PS00626">
    <property type="entry name" value="RCC1_2"/>
    <property type="match status" value="2"/>
</dbReference>
<feature type="repeat" description="RCC1" evidence="3">
    <location>
        <begin position="381"/>
        <end position="442"/>
    </location>
</feature>
<evidence type="ECO:0000259" key="5">
    <source>
        <dbReference type="Pfam" id="PF25390"/>
    </source>
</evidence>